<dbReference type="RefSeq" id="WP_206783087.1">
    <property type="nucleotide sequence ID" value="NZ_JAEMWV010000011.1"/>
</dbReference>
<sequence length="47" mass="5767">MYKELMKQGYKLHELDAMDIHFFFELMMDQNDSSVPQPKNIFIDQIW</sequence>
<evidence type="ECO:0000313" key="2">
    <source>
        <dbReference type="Proteomes" id="UP000664578"/>
    </source>
</evidence>
<dbReference type="Proteomes" id="UP000664578">
    <property type="component" value="Unassembled WGS sequence"/>
</dbReference>
<reference evidence="1" key="1">
    <citation type="submission" date="2020-12" db="EMBL/GenBank/DDBJ databases">
        <title>PHA producing bacteria isolated from mangrove.</title>
        <authorList>
            <person name="Zheng W."/>
            <person name="Yu S."/>
            <person name="Huang Y."/>
        </authorList>
    </citation>
    <scope>NUCLEOTIDE SEQUENCE</scope>
    <source>
        <strain evidence="1">GN22-4</strain>
    </source>
</reference>
<organism evidence="1 2">
    <name type="scientific">Priestia flexa</name>
    <dbReference type="NCBI Taxonomy" id="86664"/>
    <lineage>
        <taxon>Bacteria</taxon>
        <taxon>Bacillati</taxon>
        <taxon>Bacillota</taxon>
        <taxon>Bacilli</taxon>
        <taxon>Bacillales</taxon>
        <taxon>Bacillaceae</taxon>
        <taxon>Priestia</taxon>
    </lineage>
</organism>
<comment type="caution">
    <text evidence="1">The sequence shown here is derived from an EMBL/GenBank/DDBJ whole genome shotgun (WGS) entry which is preliminary data.</text>
</comment>
<gene>
    <name evidence="1" type="ORF">JF537_18835</name>
</gene>
<evidence type="ECO:0000313" key="1">
    <source>
        <dbReference type="EMBL" id="MBN8253611.1"/>
    </source>
</evidence>
<dbReference type="AlphaFoldDB" id="A0A8I1SQP4"/>
<accession>A0A8I1SQP4</accession>
<dbReference type="EMBL" id="JAEMWV010000011">
    <property type="protein sequence ID" value="MBN8253611.1"/>
    <property type="molecule type" value="Genomic_DNA"/>
</dbReference>
<protein>
    <submittedName>
        <fullName evidence="1">Uncharacterized protein</fullName>
    </submittedName>
</protein>
<proteinExistence type="predicted"/>
<name>A0A8I1SQP4_9BACI</name>